<evidence type="ECO:0000313" key="6">
    <source>
        <dbReference type="Proteomes" id="UP000217199"/>
    </source>
</evidence>
<dbReference type="PANTHER" id="PTHR22741">
    <property type="entry name" value="P140CAP/SNIP-RELATED"/>
    <property type="match status" value="1"/>
</dbReference>
<evidence type="ECO:0000256" key="1">
    <source>
        <dbReference type="ARBA" id="ARBA00023054"/>
    </source>
</evidence>
<dbReference type="Gene3D" id="1.20.58.1540">
    <property type="entry name" value="Actin interacting protein 3, C-terminal domain"/>
    <property type="match status" value="1"/>
</dbReference>
<feature type="compositionally biased region" description="Low complexity" evidence="3">
    <location>
        <begin position="472"/>
        <end position="502"/>
    </location>
</feature>
<feature type="coiled-coil region" evidence="2">
    <location>
        <begin position="755"/>
        <end position="837"/>
    </location>
</feature>
<dbReference type="GO" id="GO:0005737">
    <property type="term" value="C:cytoplasm"/>
    <property type="evidence" value="ECO:0007669"/>
    <property type="project" value="TreeGrafter"/>
</dbReference>
<evidence type="ECO:0000256" key="3">
    <source>
        <dbReference type="SAM" id="MobiDB-lite"/>
    </source>
</evidence>
<name>A0A286UKB5_9AGAM</name>
<dbReference type="InterPro" id="IPR022782">
    <property type="entry name" value="AIP3-like_C"/>
</dbReference>
<feature type="region of interest" description="Disordered" evidence="3">
    <location>
        <begin position="183"/>
        <end position="303"/>
    </location>
</feature>
<dbReference type="AlphaFoldDB" id="A0A286UKB5"/>
<gene>
    <name evidence="5" type="ORF">PNOK_0490300</name>
</gene>
<feature type="compositionally biased region" description="Polar residues" evidence="3">
    <location>
        <begin position="228"/>
        <end position="240"/>
    </location>
</feature>
<proteinExistence type="predicted"/>
<dbReference type="InterPro" id="IPR005613">
    <property type="entry name" value="AIP3_C"/>
</dbReference>
<feature type="compositionally biased region" description="Low complexity" evidence="3">
    <location>
        <begin position="975"/>
        <end position="996"/>
    </location>
</feature>
<reference evidence="5 6" key="1">
    <citation type="journal article" date="2017" name="Mol. Ecol.">
        <title>Comparative and population genomic landscape of Phellinus noxius: A hypervariable fungus causing root rot in trees.</title>
        <authorList>
            <person name="Chung C.L."/>
            <person name="Lee T.J."/>
            <person name="Akiba M."/>
            <person name="Lee H.H."/>
            <person name="Kuo T.H."/>
            <person name="Liu D."/>
            <person name="Ke H.M."/>
            <person name="Yokoi T."/>
            <person name="Roa M.B."/>
            <person name="Lu M.J."/>
            <person name="Chang Y.Y."/>
            <person name="Ann P.J."/>
            <person name="Tsai J.N."/>
            <person name="Chen C.Y."/>
            <person name="Tzean S.S."/>
            <person name="Ota Y."/>
            <person name="Hattori T."/>
            <person name="Sahashi N."/>
            <person name="Liou R.F."/>
            <person name="Kikuchi T."/>
            <person name="Tsai I.J."/>
        </authorList>
    </citation>
    <scope>NUCLEOTIDE SEQUENCE [LARGE SCALE GENOMIC DNA]</scope>
    <source>
        <strain evidence="5 6">FFPRI411160</strain>
    </source>
</reference>
<dbReference type="GO" id="GO:0030010">
    <property type="term" value="P:establishment of cell polarity"/>
    <property type="evidence" value="ECO:0007669"/>
    <property type="project" value="TreeGrafter"/>
</dbReference>
<dbReference type="STRING" id="2282107.A0A286UKB5"/>
<sequence length="996" mass="109597">MSTSASSSYSNSQTPGHPSRRENQSISSVHSRTSERSRSSHSGTAQVEPAVTRLLVSIKQLLEALTLWSTQKMDENQVSDVYVRLGNDFNIAVAAFSAFEIDMNELISVPDDLRSVLEQCLSEDATPKNLEIYLPQVRQIITSLLQGLRTKQSMYRRIISERKHRSSRADSVGTWAARVQRTVSAGDPSLSQSSTSDNRQRRVASSSRTSQQPLASQPDEGYFAGGFVQQSKTPSAAEQRQSGHRRELSRSSQAPRTVEIQDIPRSRSATPSSPQSTDDPNDNTLTLSPKLMRSESEAPPVPKVPASVIRYSLTDNPVPSVVVDQVTPSHSSENIVSNAIGRTDSSASTATVDTVPEPPPPETQTPVMASSLAALKKSEALERRASKRFSSYNIQKMTGVGSKDRSGVGRSINRRSMAADASNLTPGDLSVLTEEDESGVESKDVGRPGPSRMTRTPTPIDEGIPPIPPLPGSSSSSSGLGPPPLTGSSSSSAESRVSSKSGKSVEETESPPPNTLTVFLQLNREVKKVTIEKGLSFGSLRILFVDKFAYNPGQDNFPDIYIRDPASGVMYELEDVEEVRDKCLLSLNIDPLDQIKQHIDQQVSGLAQELKELKSTVGTSRRMSQIPQAPILTQPFIGDETPVVRPSDKQFQRIARRLSRLVTAKEEGGPPSPQSNGLPIQITGNNLKTQFDEVQNLRRDLGVMRQLYVDFMSNTKEQLNTLRTQTQTVRELSRTKVAGTREFVEAGKASLDSRSQNVLTRIEDLQDSVENLKADVLKRFVSPRSQVVKTVEKDIVEVKAELQGLKEYVGTVKPMWKQTWEKELQNLVEEQQFLNHVEEFIQDMVDDHTALAEVFGHVFKVIALREEKQGSRSRGVRLPPPEVNSGGLSSVMMEIRVAPVDPEKRMKAIAQSQKNREREMAARSNEFEAELRNFVSGKKLKMTGGAEEAERVRQKRNDLTLKAMFTGNQPPPPVEDSSSSTTPTSGTFSNSEKPPS</sequence>
<feature type="domain" description="Actin interacting protein 3 C-terminal" evidence="4">
    <location>
        <begin position="519"/>
        <end position="958"/>
    </location>
</feature>
<dbReference type="FunCoup" id="A0A286UKB5">
    <property type="interactions" value="44"/>
</dbReference>
<keyword evidence="6" id="KW-1185">Reference proteome</keyword>
<dbReference type="InterPro" id="IPR056279">
    <property type="entry name" value="Aip3p_Bud6_N"/>
</dbReference>
<dbReference type="Proteomes" id="UP000217199">
    <property type="component" value="Unassembled WGS sequence"/>
</dbReference>
<protein>
    <submittedName>
        <fullName evidence="5">AIP3-domain-containing</fullName>
    </submittedName>
</protein>
<feature type="compositionally biased region" description="Low complexity" evidence="3">
    <location>
        <begin position="1"/>
        <end position="12"/>
    </location>
</feature>
<keyword evidence="1 2" id="KW-0175">Coiled coil</keyword>
<feature type="region of interest" description="Disordered" evidence="3">
    <location>
        <begin position="1"/>
        <end position="46"/>
    </location>
</feature>
<feature type="region of interest" description="Disordered" evidence="3">
    <location>
        <begin position="414"/>
        <end position="516"/>
    </location>
</feature>
<evidence type="ECO:0000259" key="4">
    <source>
        <dbReference type="SMART" id="SM00806"/>
    </source>
</evidence>
<dbReference type="OrthoDB" id="783096at2759"/>
<feature type="compositionally biased region" description="Polar residues" evidence="3">
    <location>
        <begin position="267"/>
        <end position="287"/>
    </location>
</feature>
<dbReference type="SMART" id="SM00806">
    <property type="entry name" value="AIP3"/>
    <property type="match status" value="1"/>
</dbReference>
<feature type="region of interest" description="Disordered" evidence="3">
    <location>
        <begin position="963"/>
        <end position="996"/>
    </location>
</feature>
<dbReference type="InterPro" id="IPR051825">
    <property type="entry name" value="SRCIN1"/>
</dbReference>
<evidence type="ECO:0000256" key="2">
    <source>
        <dbReference type="SAM" id="Coils"/>
    </source>
</evidence>
<dbReference type="InParanoid" id="A0A286UKB5"/>
<dbReference type="PANTHER" id="PTHR22741:SF10">
    <property type="entry name" value="COILED-COIL DOMAIN-CONTAINING PROTEIN CG32809"/>
    <property type="match status" value="1"/>
</dbReference>
<accession>A0A286UKB5</accession>
<feature type="compositionally biased region" description="Low complexity" evidence="3">
    <location>
        <begin position="343"/>
        <end position="355"/>
    </location>
</feature>
<feature type="compositionally biased region" description="Polar residues" evidence="3">
    <location>
        <begin position="189"/>
        <end position="215"/>
    </location>
</feature>
<organism evidence="5 6">
    <name type="scientific">Pyrrhoderma noxium</name>
    <dbReference type="NCBI Taxonomy" id="2282107"/>
    <lineage>
        <taxon>Eukaryota</taxon>
        <taxon>Fungi</taxon>
        <taxon>Dikarya</taxon>
        <taxon>Basidiomycota</taxon>
        <taxon>Agaricomycotina</taxon>
        <taxon>Agaricomycetes</taxon>
        <taxon>Hymenochaetales</taxon>
        <taxon>Hymenochaetaceae</taxon>
        <taxon>Pyrrhoderma</taxon>
    </lineage>
</organism>
<dbReference type="GO" id="GO:0005519">
    <property type="term" value="F:cytoskeletal regulatory protein binding"/>
    <property type="evidence" value="ECO:0007669"/>
    <property type="project" value="InterPro"/>
</dbReference>
<dbReference type="GO" id="GO:0051286">
    <property type="term" value="C:cell tip"/>
    <property type="evidence" value="ECO:0007669"/>
    <property type="project" value="TreeGrafter"/>
</dbReference>
<dbReference type="Pfam" id="PF23153">
    <property type="entry name" value="Aip3p_Bud6_N"/>
    <property type="match status" value="1"/>
</dbReference>
<evidence type="ECO:0000313" key="5">
    <source>
        <dbReference type="EMBL" id="PAV19969.1"/>
    </source>
</evidence>
<feature type="region of interest" description="Disordered" evidence="3">
    <location>
        <begin position="343"/>
        <end position="366"/>
    </location>
</feature>
<comment type="caution">
    <text evidence="5">The sequence shown here is derived from an EMBL/GenBank/DDBJ whole genome shotgun (WGS) entry which is preliminary data.</text>
</comment>
<dbReference type="EMBL" id="NBII01000004">
    <property type="protein sequence ID" value="PAV19969.1"/>
    <property type="molecule type" value="Genomic_DNA"/>
</dbReference>
<dbReference type="Pfam" id="PF03915">
    <property type="entry name" value="AIP3"/>
    <property type="match status" value="1"/>
</dbReference>